<dbReference type="Gene3D" id="3.90.550.10">
    <property type="entry name" value="Spore Coat Polysaccharide Biosynthesis Protein SpsA, Chain A"/>
    <property type="match status" value="1"/>
</dbReference>
<keyword evidence="13" id="KW-0464">Manganese</keyword>
<feature type="signal peptide" evidence="17">
    <location>
        <begin position="1"/>
        <end position="23"/>
    </location>
</feature>
<comment type="catalytic activity">
    <reaction evidence="16">
        <text>N(4)-(alpha-D-Man-(1-&gt;3)-[alpha-D-Man-(1-&gt;3)-[alpha-D-Man-(1-&gt;6)]-alpha-D-Man-(1-&gt;6)]-beta-D-Man-(1-&gt;4)-beta-D-GlcNAc-(1-&gt;4)-beta-D-GlcNAc)-L-asparaginyl-[protein] (N-glucan mannose isomer 5A1,2) + UDP-N-acetyl-alpha-D-glucosamine = N(4)-{beta-D-GlcNAc-(1-&gt;2)-alpha-D-Man-(1-&gt;3)-[alpha-D-Man-(1-&gt;3)-[alpha-D-Man-(1-&gt;6)]-alpha-D-Man-(1-&gt;6)]-beta-D-Man-(1-&gt;4)-beta-D-GlcNAc-(1-&gt;4)-beta-D-GlcNAc}-L-asparaginyl-[protein] + UDP + H(+)</text>
        <dbReference type="Rhea" id="RHEA:11456"/>
        <dbReference type="Rhea" id="RHEA-COMP:14367"/>
        <dbReference type="Rhea" id="RHEA-COMP:14368"/>
        <dbReference type="ChEBI" id="CHEBI:15378"/>
        <dbReference type="ChEBI" id="CHEBI:57705"/>
        <dbReference type="ChEBI" id="CHEBI:58223"/>
        <dbReference type="ChEBI" id="CHEBI:59087"/>
        <dbReference type="ChEBI" id="CHEBI:60625"/>
        <dbReference type="EC" id="2.4.1.101"/>
    </reaction>
</comment>
<proteinExistence type="inferred from homology"/>
<dbReference type="OrthoDB" id="4270at2759"/>
<protein>
    <recommendedName>
        <fullName evidence="14">alpha-1,3-mannosyl-glycoprotein 2-beta-N-acetylglucosaminyltransferase</fullName>
        <ecNumber evidence="14">2.4.1.101</ecNumber>
    </recommendedName>
    <alternativeName>
        <fullName evidence="15">N-glycosyl-oligosaccharide-glycoprotein N-acetylglucosaminyltransferase I</fullName>
    </alternativeName>
</protein>
<evidence type="ECO:0000256" key="2">
    <source>
        <dbReference type="ARBA" id="ARBA00004323"/>
    </source>
</evidence>
<keyword evidence="6 18" id="KW-0808">Transferase</keyword>
<dbReference type="UniPathway" id="UPA00378"/>
<keyword evidence="8" id="KW-0479">Metal-binding</keyword>
<comment type="cofactor">
    <cofactor evidence="1">
        <name>Mn(2+)</name>
        <dbReference type="ChEBI" id="CHEBI:29035"/>
    </cofactor>
</comment>
<evidence type="ECO:0000256" key="1">
    <source>
        <dbReference type="ARBA" id="ARBA00001936"/>
    </source>
</evidence>
<sequence>MAAAAMACFLTCTLMFMLAAATAAPADSSRSRSAASLDARLAWKVLDAARTFQDCFGAVDVSLWPPETALQCGRHSRSITNGSSCEGARTAVLLLAYDRPAYLERALSALLERHPLASASSRQRWRNALCAHSFEVFVSQDLQLVSAHSAEVSRVIERAKARAKVSGSVRVHHWVHDQQVDATVRTFPAVHAAYMRVSRHYFYALWRLFALRETHADSESESTVYHSACDLEITQRALHPFPRAPLPLETLLGDLSSCSEDASADPDRGAPFAFDDVIVLEDDLEIAPDFFEYFAALRTATAHDDSVFTISAWNDNGRAELAFDARTLHRTDFFPGLGWLLRRPLWDELQPKWPSMYWDDWMRAREQLRGRHSIRPEMSRTGNFGEHGVSRGLYFEQHITQVQLSSEYVPFRTSTDPDDAQLVGQIELHRYRTNFYSRLSHAVRLRAPSHVLKHAPHDADIVLEFNGFGALTKHLGLQGDERGGVRRGSFDGIVVFGYNRRFWGFAVPRNRSLLSAMPSWATVGRPQ</sequence>
<keyword evidence="19" id="KW-1185">Reference proteome</keyword>
<gene>
    <name evidence="18" type="ORF">FVE85_8889</name>
</gene>
<accession>A0A5J4YRT1</accession>
<comment type="caution">
    <text evidence="18">The sequence shown here is derived from an EMBL/GenBank/DDBJ whole genome shotgun (WGS) entry which is preliminary data.</text>
</comment>
<keyword evidence="11" id="KW-0333">Golgi apparatus</keyword>
<evidence type="ECO:0000313" key="19">
    <source>
        <dbReference type="Proteomes" id="UP000324585"/>
    </source>
</evidence>
<dbReference type="GO" id="GO:0003827">
    <property type="term" value="F:alpha-1,3-mannosylglycoprotein 2-beta-N-acetylglucosaminyltransferase activity"/>
    <property type="evidence" value="ECO:0007669"/>
    <property type="project" value="UniProtKB-EC"/>
</dbReference>
<evidence type="ECO:0000256" key="8">
    <source>
        <dbReference type="ARBA" id="ARBA00022723"/>
    </source>
</evidence>
<evidence type="ECO:0000256" key="11">
    <source>
        <dbReference type="ARBA" id="ARBA00023034"/>
    </source>
</evidence>
<dbReference type="SUPFAM" id="SSF53448">
    <property type="entry name" value="Nucleotide-diphospho-sugar transferases"/>
    <property type="match status" value="1"/>
</dbReference>
<evidence type="ECO:0000256" key="6">
    <source>
        <dbReference type="ARBA" id="ARBA00022679"/>
    </source>
</evidence>
<evidence type="ECO:0000256" key="14">
    <source>
        <dbReference type="ARBA" id="ARBA00038949"/>
    </source>
</evidence>
<dbReference type="AlphaFoldDB" id="A0A5J4YRT1"/>
<keyword evidence="12" id="KW-0472">Membrane</keyword>
<dbReference type="InterPro" id="IPR004139">
    <property type="entry name" value="Glyco_trans_13"/>
</dbReference>
<dbReference type="Pfam" id="PF03071">
    <property type="entry name" value="GNT-I"/>
    <property type="match status" value="1"/>
</dbReference>
<dbReference type="InterPro" id="IPR029044">
    <property type="entry name" value="Nucleotide-diphossugar_trans"/>
</dbReference>
<evidence type="ECO:0000256" key="16">
    <source>
        <dbReference type="ARBA" id="ARBA00049421"/>
    </source>
</evidence>
<evidence type="ECO:0000256" key="5">
    <source>
        <dbReference type="ARBA" id="ARBA00022676"/>
    </source>
</evidence>
<organism evidence="18 19">
    <name type="scientific">Porphyridium purpureum</name>
    <name type="common">Red alga</name>
    <name type="synonym">Porphyridium cruentum</name>
    <dbReference type="NCBI Taxonomy" id="35688"/>
    <lineage>
        <taxon>Eukaryota</taxon>
        <taxon>Rhodophyta</taxon>
        <taxon>Bangiophyceae</taxon>
        <taxon>Porphyridiales</taxon>
        <taxon>Porphyridiaceae</taxon>
        <taxon>Porphyridium</taxon>
    </lineage>
</organism>
<evidence type="ECO:0000256" key="12">
    <source>
        <dbReference type="ARBA" id="ARBA00023136"/>
    </source>
</evidence>
<dbReference type="EMBL" id="VRMN01000007">
    <property type="protein sequence ID" value="KAA8493444.1"/>
    <property type="molecule type" value="Genomic_DNA"/>
</dbReference>
<evidence type="ECO:0000256" key="17">
    <source>
        <dbReference type="SAM" id="SignalP"/>
    </source>
</evidence>
<comment type="subcellular location">
    <subcellularLocation>
        <location evidence="2">Golgi apparatus membrane</location>
        <topology evidence="2">Single-pass type II membrane protein</topology>
    </subcellularLocation>
</comment>
<dbReference type="PANTHER" id="PTHR10468:SF0">
    <property type="entry name" value="ALPHA-1,3-MANNOSYL-GLYCOPROTEIN 2-BETA-N-ACETYLGLUCOSAMINYLTRANSFERASE"/>
    <property type="match status" value="1"/>
</dbReference>
<evidence type="ECO:0000256" key="13">
    <source>
        <dbReference type="ARBA" id="ARBA00023211"/>
    </source>
</evidence>
<dbReference type="PANTHER" id="PTHR10468">
    <property type="entry name" value="PROTEIN O-LINKED-MANNOSE BETA-1,2-N-ACETYLGLUCOSAMINYLTRANSFERASE 1/ALPHA-1,3-MANNOSYL-GLYCOPROTEIN 2-BETA-N-ACETYLGLUCOSAMINYLTRANSFERASE"/>
    <property type="match status" value="1"/>
</dbReference>
<comment type="similarity">
    <text evidence="4">Belongs to the glycosyltransferase 13 family.</text>
</comment>
<comment type="pathway">
    <text evidence="3">Protein modification; protein glycosylation.</text>
</comment>
<evidence type="ECO:0000256" key="3">
    <source>
        <dbReference type="ARBA" id="ARBA00004922"/>
    </source>
</evidence>
<evidence type="ECO:0000313" key="18">
    <source>
        <dbReference type="EMBL" id="KAA8493444.1"/>
    </source>
</evidence>
<evidence type="ECO:0000256" key="15">
    <source>
        <dbReference type="ARBA" id="ARBA00041712"/>
    </source>
</evidence>
<keyword evidence="10" id="KW-1133">Transmembrane helix</keyword>
<feature type="chain" id="PRO_5023840402" description="alpha-1,3-mannosyl-glycoprotein 2-beta-N-acetylglucosaminyltransferase" evidence="17">
    <location>
        <begin position="24"/>
        <end position="527"/>
    </location>
</feature>
<evidence type="ECO:0000256" key="10">
    <source>
        <dbReference type="ARBA" id="ARBA00022989"/>
    </source>
</evidence>
<dbReference type="InterPro" id="IPR052261">
    <property type="entry name" value="Glycosyltransferase_13"/>
</dbReference>
<dbReference type="Proteomes" id="UP000324585">
    <property type="component" value="Unassembled WGS sequence"/>
</dbReference>
<dbReference type="GO" id="GO:0000139">
    <property type="term" value="C:Golgi membrane"/>
    <property type="evidence" value="ECO:0007669"/>
    <property type="project" value="UniProtKB-SubCell"/>
</dbReference>
<keyword evidence="9" id="KW-0735">Signal-anchor</keyword>
<reference evidence="19" key="1">
    <citation type="journal article" date="2019" name="Nat. Commun.">
        <title>Expansion of phycobilisome linker gene families in mesophilic red algae.</title>
        <authorList>
            <person name="Lee J."/>
            <person name="Kim D."/>
            <person name="Bhattacharya D."/>
            <person name="Yoon H.S."/>
        </authorList>
    </citation>
    <scope>NUCLEOTIDE SEQUENCE [LARGE SCALE GENOMIC DNA]</scope>
    <source>
        <strain evidence="19">CCMP 1328</strain>
    </source>
</reference>
<dbReference type="EC" id="2.4.1.101" evidence="14"/>
<keyword evidence="7" id="KW-0812">Transmembrane</keyword>
<keyword evidence="17" id="KW-0732">Signal</keyword>
<dbReference type="GO" id="GO:0046872">
    <property type="term" value="F:metal ion binding"/>
    <property type="evidence" value="ECO:0007669"/>
    <property type="project" value="UniProtKB-KW"/>
</dbReference>
<evidence type="ECO:0000256" key="9">
    <source>
        <dbReference type="ARBA" id="ARBA00022968"/>
    </source>
</evidence>
<evidence type="ECO:0000256" key="4">
    <source>
        <dbReference type="ARBA" id="ARBA00006492"/>
    </source>
</evidence>
<keyword evidence="5 18" id="KW-0328">Glycosyltransferase</keyword>
<evidence type="ECO:0000256" key="7">
    <source>
        <dbReference type="ARBA" id="ARBA00022692"/>
    </source>
</evidence>
<name>A0A5J4YRT1_PORPP</name>